<dbReference type="Gene3D" id="3.80.10.10">
    <property type="entry name" value="Ribonuclease Inhibitor"/>
    <property type="match status" value="2"/>
</dbReference>
<evidence type="ECO:0000256" key="2">
    <source>
        <dbReference type="ARBA" id="ARBA00022737"/>
    </source>
</evidence>
<evidence type="ECO:0000256" key="4">
    <source>
        <dbReference type="ARBA" id="ARBA00023027"/>
    </source>
</evidence>
<gene>
    <name evidence="6" type="ORF">SLEP1_g20648</name>
</gene>
<evidence type="ECO:0000256" key="3">
    <source>
        <dbReference type="ARBA" id="ARBA00022821"/>
    </source>
</evidence>
<dbReference type="InterPro" id="IPR032675">
    <property type="entry name" value="LRR_dom_sf"/>
</dbReference>
<dbReference type="InterPro" id="IPR042197">
    <property type="entry name" value="Apaf_helical"/>
</dbReference>
<dbReference type="InterPro" id="IPR035897">
    <property type="entry name" value="Toll_tir_struct_dom_sf"/>
</dbReference>
<keyword evidence="4" id="KW-0520">NAD</keyword>
<dbReference type="PROSITE" id="PS51450">
    <property type="entry name" value="LRR"/>
    <property type="match status" value="1"/>
</dbReference>
<protein>
    <recommendedName>
        <fullName evidence="5">TIR domain-containing protein</fullName>
    </recommendedName>
</protein>
<keyword evidence="3" id="KW-0611">Plant defense</keyword>
<reference evidence="6 7" key="1">
    <citation type="journal article" date="2021" name="Commun. Biol.">
        <title>The genome of Shorea leprosula (Dipterocarpaceae) highlights the ecological relevance of drought in aseasonal tropical rainforests.</title>
        <authorList>
            <person name="Ng K.K.S."/>
            <person name="Kobayashi M.J."/>
            <person name="Fawcett J.A."/>
            <person name="Hatakeyama M."/>
            <person name="Paape T."/>
            <person name="Ng C.H."/>
            <person name="Ang C.C."/>
            <person name="Tnah L.H."/>
            <person name="Lee C.T."/>
            <person name="Nishiyama T."/>
            <person name="Sese J."/>
            <person name="O'Brien M.J."/>
            <person name="Copetti D."/>
            <person name="Mohd Noor M.I."/>
            <person name="Ong R.C."/>
            <person name="Putra M."/>
            <person name="Sireger I.Z."/>
            <person name="Indrioko S."/>
            <person name="Kosugi Y."/>
            <person name="Izuno A."/>
            <person name="Isagi Y."/>
            <person name="Lee S.L."/>
            <person name="Shimizu K.K."/>
        </authorList>
    </citation>
    <scope>NUCLEOTIDE SEQUENCE [LARGE SCALE GENOMIC DNA]</scope>
    <source>
        <strain evidence="6">214</strain>
    </source>
</reference>
<dbReference type="Gene3D" id="1.10.8.430">
    <property type="entry name" value="Helical domain of apoptotic protease-activating factors"/>
    <property type="match status" value="1"/>
</dbReference>
<evidence type="ECO:0000256" key="1">
    <source>
        <dbReference type="ARBA" id="ARBA00022614"/>
    </source>
</evidence>
<dbReference type="SMART" id="SM00255">
    <property type="entry name" value="TIR"/>
    <property type="match status" value="1"/>
</dbReference>
<name>A0AAV5J6M5_9ROSI</name>
<accession>A0AAV5J6M5</accession>
<dbReference type="Pfam" id="PF23282">
    <property type="entry name" value="WHD_ROQ1"/>
    <property type="match status" value="1"/>
</dbReference>
<dbReference type="InterPro" id="IPR044974">
    <property type="entry name" value="Disease_R_plants"/>
</dbReference>
<dbReference type="InterPro" id="IPR055414">
    <property type="entry name" value="LRR_R13L4/SHOC2-like"/>
</dbReference>
<dbReference type="GO" id="GO:0043531">
    <property type="term" value="F:ADP binding"/>
    <property type="evidence" value="ECO:0007669"/>
    <property type="project" value="InterPro"/>
</dbReference>
<dbReference type="InterPro" id="IPR027417">
    <property type="entry name" value="P-loop_NTPase"/>
</dbReference>
<dbReference type="InterPro" id="IPR058192">
    <property type="entry name" value="WHD_ROQ1-like"/>
</dbReference>
<dbReference type="FunFam" id="3.40.50.10140:FF:000007">
    <property type="entry name" value="Disease resistance protein (TIR-NBS-LRR class)"/>
    <property type="match status" value="1"/>
</dbReference>
<dbReference type="PANTHER" id="PTHR11017:SF271">
    <property type="entry name" value="DISEASE RESISTANCE PROTEIN (TIR-NBS-LRR CLASS) FAMILY"/>
    <property type="match status" value="1"/>
</dbReference>
<dbReference type="GO" id="GO:0006952">
    <property type="term" value="P:defense response"/>
    <property type="evidence" value="ECO:0007669"/>
    <property type="project" value="UniProtKB-KW"/>
</dbReference>
<dbReference type="PRINTS" id="PR00364">
    <property type="entry name" value="DISEASERSIST"/>
</dbReference>
<comment type="caution">
    <text evidence="6">The sequence shown here is derived from an EMBL/GenBank/DDBJ whole genome shotgun (WGS) entry which is preliminary data.</text>
</comment>
<dbReference type="InterPro" id="IPR002182">
    <property type="entry name" value="NB-ARC"/>
</dbReference>
<dbReference type="Pfam" id="PF01582">
    <property type="entry name" value="TIR"/>
    <property type="match status" value="1"/>
</dbReference>
<dbReference type="GO" id="GO:0007165">
    <property type="term" value="P:signal transduction"/>
    <property type="evidence" value="ECO:0007669"/>
    <property type="project" value="InterPro"/>
</dbReference>
<dbReference type="SUPFAM" id="SSF52540">
    <property type="entry name" value="P-loop containing nucleoside triphosphate hydrolases"/>
    <property type="match status" value="1"/>
</dbReference>
<dbReference type="SUPFAM" id="SSF52058">
    <property type="entry name" value="L domain-like"/>
    <property type="match status" value="1"/>
</dbReference>
<dbReference type="Proteomes" id="UP001054252">
    <property type="component" value="Unassembled WGS sequence"/>
</dbReference>
<dbReference type="Gene3D" id="3.40.50.10140">
    <property type="entry name" value="Toll/interleukin-1 receptor homology (TIR) domain"/>
    <property type="match status" value="1"/>
</dbReference>
<evidence type="ECO:0000313" key="7">
    <source>
        <dbReference type="Proteomes" id="UP001054252"/>
    </source>
</evidence>
<organism evidence="6 7">
    <name type="scientific">Rubroshorea leprosula</name>
    <dbReference type="NCBI Taxonomy" id="152421"/>
    <lineage>
        <taxon>Eukaryota</taxon>
        <taxon>Viridiplantae</taxon>
        <taxon>Streptophyta</taxon>
        <taxon>Embryophyta</taxon>
        <taxon>Tracheophyta</taxon>
        <taxon>Spermatophyta</taxon>
        <taxon>Magnoliopsida</taxon>
        <taxon>eudicotyledons</taxon>
        <taxon>Gunneridae</taxon>
        <taxon>Pentapetalae</taxon>
        <taxon>rosids</taxon>
        <taxon>malvids</taxon>
        <taxon>Malvales</taxon>
        <taxon>Dipterocarpaceae</taxon>
        <taxon>Rubroshorea</taxon>
    </lineage>
</organism>
<dbReference type="GO" id="GO:0051707">
    <property type="term" value="P:response to other organism"/>
    <property type="evidence" value="ECO:0007669"/>
    <property type="project" value="UniProtKB-ARBA"/>
</dbReference>
<dbReference type="PANTHER" id="PTHR11017">
    <property type="entry name" value="LEUCINE-RICH REPEAT-CONTAINING PROTEIN"/>
    <property type="match status" value="1"/>
</dbReference>
<dbReference type="Pfam" id="PF00931">
    <property type="entry name" value="NB-ARC"/>
    <property type="match status" value="1"/>
</dbReference>
<dbReference type="EMBL" id="BPVZ01000030">
    <property type="protein sequence ID" value="GKV09102.1"/>
    <property type="molecule type" value="Genomic_DNA"/>
</dbReference>
<dbReference type="PROSITE" id="PS50104">
    <property type="entry name" value="TIR"/>
    <property type="match status" value="1"/>
</dbReference>
<keyword evidence="7" id="KW-1185">Reference proteome</keyword>
<keyword evidence="1" id="KW-0433">Leucine-rich repeat</keyword>
<dbReference type="Pfam" id="PF23598">
    <property type="entry name" value="LRR_14"/>
    <property type="match status" value="1"/>
</dbReference>
<dbReference type="Gene3D" id="3.40.50.300">
    <property type="entry name" value="P-loop containing nucleotide triphosphate hydrolases"/>
    <property type="match status" value="1"/>
</dbReference>
<feature type="domain" description="TIR" evidence="5">
    <location>
        <begin position="146"/>
        <end position="313"/>
    </location>
</feature>
<evidence type="ECO:0000313" key="6">
    <source>
        <dbReference type="EMBL" id="GKV09102.1"/>
    </source>
</evidence>
<dbReference type="InterPro" id="IPR000157">
    <property type="entry name" value="TIR_dom"/>
</dbReference>
<dbReference type="InterPro" id="IPR001611">
    <property type="entry name" value="Leu-rich_rpt"/>
</dbReference>
<keyword evidence="2" id="KW-0677">Repeat</keyword>
<dbReference type="AlphaFoldDB" id="A0AAV5J6M5"/>
<sequence length="1271" mass="144815">MSFDEKTVERMCLYCSIFCLWSAITEALANAPSIELLQSSEIKTLDRNLRCILAKSELLRVSFSNCRGNEKSQNFASPDHSNLDSLLSLSLDPIAAAAAAAAAAAVVVDRKTTFITRFGLMLPTKKPVMFHTPLITASSFPSNTCWNYDVFLSFRGEDVRKNFLGHLDSALNQVGFRTYKDDNELERGSDIAPSLLEAIEHSRIAIFVFSKNYADSRWCLDELVKILDCRDKLGQMVLPVFFHVDPSDVRNQRGIFGEAFTRAHHQKVTVDKVEKWKTALTNAANLAGFDLQSVNRDESELIKKIIEDVWEKLHPTYLSDVNHLFGIESPVERIISLLRLGSKDVRFIGIYGMPGIGKTTVAKVIRNRIFQEFDGNSLLEDVQLGSKHGGLVELQKRLLCDILRVRGLQLSNIDDGIDKIRGRLKYKKVLIILDNVDHLDQLAGLSKERSWFGIGSRIIVTCRDEHLLNAHGVDVKYEVRNLCFLYAEQLFSWYAFRQLCPPDGYADFSHEIMRYAGGHPLALKVLGSFLSDKNLLEWTSALEELKSTPHGEIFERFKICFDSLNDHQQAIFLDIAFFFVGMDEDDTIQILDGCGFHTKIHLRSLIQKCLLTIREKKLRMHDLLQEMAREIVHRENLSEPGERSRLSFNKDVRKVLKNYEGTNKVIGLKGFFSETRKKPFDTEALARMSKMRILQLRNANFVGKFEHFSKELRWLCWERYSQVSIPSSLNLKKLVVLRLRNSKLKYIWDVSKVLRNLKVLDLSHSHDLIGTSDISGLLNIEKLIFKGCINLIEVHQSIGNLSKLIYLDLENCQNLVHLPTEICKLRFLENLNLYLCSKLEELPEDFGNMESLKELNIGCTAIKHLPMSIGHLKNLTNFFWNNEGSLLESPGTYDLSPLWSLTSVKELNLSFCKLSDNSFPRDLSGSQNLETLLLRGNAFQHLPIFLSNLPKLKMLDVSQCDLSDTSGPLVVASPFLQELNLSRNNFCSLPVDLTSLPLKTKVSLVQCNKLKVIEFESGTILIKCICDSLEKVTFKGGLSDRSLRPILRSFYEFSSFLSFCFVKYLTGKQLAKLEHLLGLKASLKKCSVFFRDFILTWSKDRSIQGFSDYMEPIYNIFLPEGTMPCGFNHEDNVACTIVDVPRVSSGSFQGLAVCVICHIIDPDLLTLAITIEDEDFSRHYRTRLPWAFKDHKGGVMWVSCWRTPSLVNECKRFNIKVETDVADGSNGSHLWIVKRIGFRLLSEEELDRATDIWRESTWGRDMDPVHGFSCR</sequence>
<proteinExistence type="predicted"/>
<dbReference type="SUPFAM" id="SSF52200">
    <property type="entry name" value="Toll/Interleukin receptor TIR domain"/>
    <property type="match status" value="1"/>
</dbReference>
<evidence type="ECO:0000259" key="5">
    <source>
        <dbReference type="PROSITE" id="PS50104"/>
    </source>
</evidence>